<dbReference type="AlphaFoldDB" id="A0A0C2XT30"/>
<dbReference type="EMBL" id="KN831781">
    <property type="protein sequence ID" value="KIM40843.1"/>
    <property type="molecule type" value="Genomic_DNA"/>
</dbReference>
<reference evidence="2 3" key="1">
    <citation type="submission" date="2014-04" db="EMBL/GenBank/DDBJ databases">
        <authorList>
            <consortium name="DOE Joint Genome Institute"/>
            <person name="Kuo A."/>
            <person name="Gay G."/>
            <person name="Dore J."/>
            <person name="Kohler A."/>
            <person name="Nagy L.G."/>
            <person name="Floudas D."/>
            <person name="Copeland A."/>
            <person name="Barry K.W."/>
            <person name="Cichocki N."/>
            <person name="Veneault-Fourrey C."/>
            <person name="LaButti K."/>
            <person name="Lindquist E.A."/>
            <person name="Lipzen A."/>
            <person name="Lundell T."/>
            <person name="Morin E."/>
            <person name="Murat C."/>
            <person name="Sun H."/>
            <person name="Tunlid A."/>
            <person name="Henrissat B."/>
            <person name="Grigoriev I.V."/>
            <person name="Hibbett D.S."/>
            <person name="Martin F."/>
            <person name="Nordberg H.P."/>
            <person name="Cantor M.N."/>
            <person name="Hua S.X."/>
        </authorList>
    </citation>
    <scope>NUCLEOTIDE SEQUENCE [LARGE SCALE GENOMIC DNA]</scope>
    <source>
        <strain evidence="3">h7</strain>
    </source>
</reference>
<evidence type="ECO:0000313" key="2">
    <source>
        <dbReference type="EMBL" id="KIM40843.1"/>
    </source>
</evidence>
<dbReference type="HOGENOM" id="CLU_035678_0_0_1"/>
<dbReference type="Pfam" id="PF20209">
    <property type="entry name" value="DUF6570"/>
    <property type="match status" value="1"/>
</dbReference>
<feature type="non-terminal residue" evidence="2">
    <location>
        <position position="229"/>
    </location>
</feature>
<sequence length="229" mass="25604">MTISEIKDVARIHQVRLKTQERKEVHKSRFLDHDCLACVTYFSIFTCENRVKTTTQTAAPEIAPYPPPPANEAQIKNIIRGFCHDTRPEAFEEAGCAVCGQLNLLSGMKALNESSANLSLLVSDGFTRTPRNTERDPIKELEGPTIDPTCNFICTPCEEQLLSNKVPRNALARGLWLGPVPPELSNLTFAEQMMIARIRHNRCLVRVSSGRAKMIANCIMFSNPTAELY</sequence>
<reference evidence="3" key="2">
    <citation type="submission" date="2015-01" db="EMBL/GenBank/DDBJ databases">
        <title>Evolutionary Origins and Diversification of the Mycorrhizal Mutualists.</title>
        <authorList>
            <consortium name="DOE Joint Genome Institute"/>
            <consortium name="Mycorrhizal Genomics Consortium"/>
            <person name="Kohler A."/>
            <person name="Kuo A."/>
            <person name="Nagy L.G."/>
            <person name="Floudas D."/>
            <person name="Copeland A."/>
            <person name="Barry K.W."/>
            <person name="Cichocki N."/>
            <person name="Veneault-Fourrey C."/>
            <person name="LaButti K."/>
            <person name="Lindquist E.A."/>
            <person name="Lipzen A."/>
            <person name="Lundell T."/>
            <person name="Morin E."/>
            <person name="Murat C."/>
            <person name="Riley R."/>
            <person name="Ohm R."/>
            <person name="Sun H."/>
            <person name="Tunlid A."/>
            <person name="Henrissat B."/>
            <person name="Grigoriev I.V."/>
            <person name="Hibbett D.S."/>
            <person name="Martin F."/>
        </authorList>
    </citation>
    <scope>NUCLEOTIDE SEQUENCE [LARGE SCALE GENOMIC DNA]</scope>
    <source>
        <strain evidence="3">h7</strain>
    </source>
</reference>
<gene>
    <name evidence="2" type="ORF">M413DRAFT_72550</name>
</gene>
<organism evidence="2 3">
    <name type="scientific">Hebeloma cylindrosporum</name>
    <dbReference type="NCBI Taxonomy" id="76867"/>
    <lineage>
        <taxon>Eukaryota</taxon>
        <taxon>Fungi</taxon>
        <taxon>Dikarya</taxon>
        <taxon>Basidiomycota</taxon>
        <taxon>Agaricomycotina</taxon>
        <taxon>Agaricomycetes</taxon>
        <taxon>Agaricomycetidae</taxon>
        <taxon>Agaricales</taxon>
        <taxon>Agaricineae</taxon>
        <taxon>Hymenogastraceae</taxon>
        <taxon>Hebeloma</taxon>
    </lineage>
</organism>
<dbReference type="Proteomes" id="UP000053424">
    <property type="component" value="Unassembled WGS sequence"/>
</dbReference>
<dbReference type="STRING" id="686832.A0A0C2XT30"/>
<feature type="domain" description="DUF6570" evidence="1">
    <location>
        <begin position="164"/>
        <end position="226"/>
    </location>
</feature>
<name>A0A0C2XT30_HEBCY</name>
<dbReference type="InterPro" id="IPR046700">
    <property type="entry name" value="DUF6570"/>
</dbReference>
<accession>A0A0C2XT30</accession>
<dbReference type="OrthoDB" id="3202965at2759"/>
<proteinExistence type="predicted"/>
<keyword evidence="3" id="KW-1185">Reference proteome</keyword>
<evidence type="ECO:0000259" key="1">
    <source>
        <dbReference type="Pfam" id="PF20209"/>
    </source>
</evidence>
<evidence type="ECO:0000313" key="3">
    <source>
        <dbReference type="Proteomes" id="UP000053424"/>
    </source>
</evidence>
<protein>
    <recommendedName>
        <fullName evidence="1">DUF6570 domain-containing protein</fullName>
    </recommendedName>
</protein>